<name>A0A7X8SJD1_9BACT</name>
<evidence type="ECO:0000313" key="3">
    <source>
        <dbReference type="Proteomes" id="UP000585050"/>
    </source>
</evidence>
<evidence type="ECO:0000313" key="2">
    <source>
        <dbReference type="EMBL" id="NLR91329.1"/>
    </source>
</evidence>
<reference evidence="2 3" key="1">
    <citation type="submission" date="2020-04" db="EMBL/GenBank/DDBJ databases">
        <title>Flammeovirga sp. SR4, a novel species isolated from seawater.</title>
        <authorList>
            <person name="Wang X."/>
        </authorList>
    </citation>
    <scope>NUCLEOTIDE SEQUENCE [LARGE SCALE GENOMIC DNA]</scope>
    <source>
        <strain evidence="2 3">SR4</strain>
    </source>
</reference>
<comment type="caution">
    <text evidence="2">The sequence shown here is derived from an EMBL/GenBank/DDBJ whole genome shotgun (WGS) entry which is preliminary data.</text>
</comment>
<dbReference type="RefSeq" id="WP_168882021.1">
    <property type="nucleotide sequence ID" value="NZ_JABAIL010000002.1"/>
</dbReference>
<evidence type="ECO:0000256" key="1">
    <source>
        <dbReference type="SAM" id="SignalP"/>
    </source>
</evidence>
<sequence>MKPITILFLFSSSILFAQEQKQDFFNSVSFSCLAITEIAGQWRPFDDEDEDWYNIPLEDRKEEDIPHAFFSGGFDFQLNYTIDKAALIGIGWQNQYFTGRDMLAPMNTYYLHFRTGDDFDSKYCLYVELDLGGCFMDKYLEGIMYRATFGIELNELKLLRLVPTANVYIGQRVLSNISSIKHAGGFYNMIGLSAGFRFN</sequence>
<evidence type="ECO:0008006" key="4">
    <source>
        <dbReference type="Google" id="ProtNLM"/>
    </source>
</evidence>
<keyword evidence="3" id="KW-1185">Reference proteome</keyword>
<organism evidence="2 3">
    <name type="scientific">Flammeovirga agarivorans</name>
    <dbReference type="NCBI Taxonomy" id="2726742"/>
    <lineage>
        <taxon>Bacteria</taxon>
        <taxon>Pseudomonadati</taxon>
        <taxon>Bacteroidota</taxon>
        <taxon>Cytophagia</taxon>
        <taxon>Cytophagales</taxon>
        <taxon>Flammeovirgaceae</taxon>
        <taxon>Flammeovirga</taxon>
    </lineage>
</organism>
<gene>
    <name evidence="2" type="ORF">HGP29_08930</name>
</gene>
<dbReference type="AlphaFoldDB" id="A0A7X8SJD1"/>
<feature type="chain" id="PRO_5030552494" description="Outer membrane protein beta-barrel domain-containing protein" evidence="1">
    <location>
        <begin position="18"/>
        <end position="199"/>
    </location>
</feature>
<dbReference type="Proteomes" id="UP000585050">
    <property type="component" value="Unassembled WGS sequence"/>
</dbReference>
<proteinExistence type="predicted"/>
<dbReference type="EMBL" id="JABAIL010000002">
    <property type="protein sequence ID" value="NLR91329.1"/>
    <property type="molecule type" value="Genomic_DNA"/>
</dbReference>
<keyword evidence="1" id="KW-0732">Signal</keyword>
<feature type="signal peptide" evidence="1">
    <location>
        <begin position="1"/>
        <end position="17"/>
    </location>
</feature>
<accession>A0A7X8SJD1</accession>
<protein>
    <recommendedName>
        <fullName evidence="4">Outer membrane protein beta-barrel domain-containing protein</fullName>
    </recommendedName>
</protein>